<keyword evidence="4" id="KW-0749">Sporulation</keyword>
<evidence type="ECO:0000256" key="3">
    <source>
        <dbReference type="ARBA" id="ARBA00022618"/>
    </source>
</evidence>
<comment type="subcellular location">
    <subcellularLocation>
        <location evidence="1">Cell septum</location>
    </subcellularLocation>
</comment>
<comment type="similarity">
    <text evidence="2">Belongs to the SsgA family.</text>
</comment>
<evidence type="ECO:0000256" key="5">
    <source>
        <dbReference type="ARBA" id="ARBA00023210"/>
    </source>
</evidence>
<gene>
    <name evidence="7" type="ORF">JE024_05800</name>
</gene>
<protein>
    <submittedName>
        <fullName evidence="7">SsgA family sporulation/cell division regulator</fullName>
    </submittedName>
</protein>
<evidence type="ECO:0000256" key="2">
    <source>
        <dbReference type="ARBA" id="ARBA00009323"/>
    </source>
</evidence>
<dbReference type="InterPro" id="IPR038658">
    <property type="entry name" value="SsgB_sf"/>
</dbReference>
<reference evidence="7 8" key="1">
    <citation type="journal article" date="2016" name="Arch. Microbiol.">
        <title>Streptomyces zhihengii sp. nov., isolated from rhizospheric soil of Psammosilene tunicoides.</title>
        <authorList>
            <person name="Huang M.J."/>
            <person name="Fei J.J."/>
            <person name="Salam N."/>
            <person name="Kim C.J."/>
            <person name="Hozzein W.N."/>
            <person name="Xiao M."/>
            <person name="Huang H.Q."/>
            <person name="Li W.J."/>
        </authorList>
    </citation>
    <scope>NUCLEOTIDE SEQUENCE [LARGE SCALE GENOMIC DNA]</scope>
    <source>
        <strain evidence="7 8">YIM T102</strain>
    </source>
</reference>
<comment type="caution">
    <text evidence="7">The sequence shown here is derived from an EMBL/GenBank/DDBJ whole genome shotgun (WGS) entry which is preliminary data.</text>
</comment>
<dbReference type="EMBL" id="JAFEJA010000001">
    <property type="protein sequence ID" value="MBM9618263.1"/>
    <property type="molecule type" value="Genomic_DNA"/>
</dbReference>
<evidence type="ECO:0000256" key="6">
    <source>
        <dbReference type="ARBA" id="ARBA00023306"/>
    </source>
</evidence>
<dbReference type="Pfam" id="PF04686">
    <property type="entry name" value="SsgA"/>
    <property type="match status" value="1"/>
</dbReference>
<keyword evidence="6" id="KW-0131">Cell cycle</keyword>
<keyword evidence="8" id="KW-1185">Reference proteome</keyword>
<accession>A0ABS2ULR1</accession>
<dbReference type="Proteomes" id="UP000664109">
    <property type="component" value="Unassembled WGS sequence"/>
</dbReference>
<evidence type="ECO:0000256" key="4">
    <source>
        <dbReference type="ARBA" id="ARBA00022969"/>
    </source>
</evidence>
<evidence type="ECO:0000256" key="1">
    <source>
        <dbReference type="ARBA" id="ARBA00004431"/>
    </source>
</evidence>
<organism evidence="7 8">
    <name type="scientific">Streptomyces zhihengii</name>
    <dbReference type="NCBI Taxonomy" id="1818004"/>
    <lineage>
        <taxon>Bacteria</taxon>
        <taxon>Bacillati</taxon>
        <taxon>Actinomycetota</taxon>
        <taxon>Actinomycetes</taxon>
        <taxon>Kitasatosporales</taxon>
        <taxon>Streptomycetaceae</taxon>
        <taxon>Streptomyces</taxon>
    </lineage>
</organism>
<dbReference type="RefSeq" id="WP_205372553.1">
    <property type="nucleotide sequence ID" value="NZ_JAFEJA010000001.1"/>
</dbReference>
<sequence length="143" mass="14932">MSPSIEQSVEQSVTARLISDAAPSPGVPVIMRYVPADPFAVRMVFPPEACLGDTAVTWAFARVLLDSGLRAPAGDGDVHIWPCGRVQTMVELRSPDGVALLQFPTASLRRFLADAYDAVPAGGESAALDIDRALAALLGEAGG</sequence>
<dbReference type="InterPro" id="IPR006776">
    <property type="entry name" value="SsgB"/>
</dbReference>
<evidence type="ECO:0000313" key="7">
    <source>
        <dbReference type="EMBL" id="MBM9618263.1"/>
    </source>
</evidence>
<keyword evidence="3" id="KW-0132">Cell division</keyword>
<name>A0ABS2ULR1_9ACTN</name>
<proteinExistence type="inferred from homology"/>
<keyword evidence="5" id="KW-0717">Septation</keyword>
<evidence type="ECO:0000313" key="8">
    <source>
        <dbReference type="Proteomes" id="UP000664109"/>
    </source>
</evidence>
<dbReference type="Gene3D" id="2.30.31.20">
    <property type="entry name" value="Sporulation-specific cell division protein SsgB"/>
    <property type="match status" value="1"/>
</dbReference>